<dbReference type="RefSeq" id="WP_345232145.1">
    <property type="nucleotide sequence ID" value="NZ_BAABIQ010000037.1"/>
</dbReference>
<dbReference type="Gene3D" id="2.40.170.20">
    <property type="entry name" value="TonB-dependent receptor, beta-barrel domain"/>
    <property type="match status" value="1"/>
</dbReference>
<dbReference type="Proteomes" id="UP001501411">
    <property type="component" value="Unassembled WGS sequence"/>
</dbReference>
<gene>
    <name evidence="10" type="ORF">GCM10023231_25180</name>
</gene>
<keyword evidence="4 7" id="KW-0812">Transmembrane</keyword>
<dbReference type="EMBL" id="BAABIQ010000037">
    <property type="protein sequence ID" value="GAA4795727.1"/>
    <property type="molecule type" value="Genomic_DNA"/>
</dbReference>
<evidence type="ECO:0000256" key="8">
    <source>
        <dbReference type="SAM" id="SignalP"/>
    </source>
</evidence>
<keyword evidence="3 7" id="KW-1134">Transmembrane beta strand</keyword>
<dbReference type="PROSITE" id="PS52016">
    <property type="entry name" value="TONB_DEPENDENT_REC_3"/>
    <property type="match status" value="1"/>
</dbReference>
<dbReference type="NCBIfam" id="TIGR04056">
    <property type="entry name" value="OMP_RagA_SusC"/>
    <property type="match status" value="1"/>
</dbReference>
<protein>
    <submittedName>
        <fullName evidence="10">TonB-dependent receptor</fullName>
    </submittedName>
</protein>
<accession>A0ABP9BHY9</accession>
<reference evidence="11" key="1">
    <citation type="journal article" date="2019" name="Int. J. Syst. Evol. Microbiol.">
        <title>The Global Catalogue of Microorganisms (GCM) 10K type strain sequencing project: providing services to taxonomists for standard genome sequencing and annotation.</title>
        <authorList>
            <consortium name="The Broad Institute Genomics Platform"/>
            <consortium name="The Broad Institute Genome Sequencing Center for Infectious Disease"/>
            <person name="Wu L."/>
            <person name="Ma J."/>
        </authorList>
    </citation>
    <scope>NUCLEOTIDE SEQUENCE [LARGE SCALE GENOMIC DNA]</scope>
    <source>
        <strain evidence="11">JCM 18200</strain>
    </source>
</reference>
<dbReference type="InterPro" id="IPR036942">
    <property type="entry name" value="Beta-barrel_TonB_sf"/>
</dbReference>
<evidence type="ECO:0000256" key="1">
    <source>
        <dbReference type="ARBA" id="ARBA00004571"/>
    </source>
</evidence>
<evidence type="ECO:0000256" key="6">
    <source>
        <dbReference type="ARBA" id="ARBA00023237"/>
    </source>
</evidence>
<evidence type="ECO:0000256" key="3">
    <source>
        <dbReference type="ARBA" id="ARBA00022452"/>
    </source>
</evidence>
<evidence type="ECO:0000259" key="9">
    <source>
        <dbReference type="Pfam" id="PF07715"/>
    </source>
</evidence>
<dbReference type="SUPFAM" id="SSF49464">
    <property type="entry name" value="Carboxypeptidase regulatory domain-like"/>
    <property type="match status" value="1"/>
</dbReference>
<evidence type="ECO:0000256" key="5">
    <source>
        <dbReference type="ARBA" id="ARBA00023136"/>
    </source>
</evidence>
<evidence type="ECO:0000256" key="4">
    <source>
        <dbReference type="ARBA" id="ARBA00022692"/>
    </source>
</evidence>
<keyword evidence="6 7" id="KW-0998">Cell outer membrane</keyword>
<evidence type="ECO:0000313" key="10">
    <source>
        <dbReference type="EMBL" id="GAA4795727.1"/>
    </source>
</evidence>
<dbReference type="InterPro" id="IPR037066">
    <property type="entry name" value="Plug_dom_sf"/>
</dbReference>
<keyword evidence="8" id="KW-0732">Signal</keyword>
<feature type="chain" id="PRO_5046104633" evidence="8">
    <location>
        <begin position="29"/>
        <end position="1029"/>
    </location>
</feature>
<dbReference type="Pfam" id="PF07715">
    <property type="entry name" value="Plug"/>
    <property type="match status" value="1"/>
</dbReference>
<evidence type="ECO:0000256" key="7">
    <source>
        <dbReference type="PROSITE-ProRule" id="PRU01360"/>
    </source>
</evidence>
<dbReference type="SUPFAM" id="SSF56935">
    <property type="entry name" value="Porins"/>
    <property type="match status" value="1"/>
</dbReference>
<evidence type="ECO:0000313" key="11">
    <source>
        <dbReference type="Proteomes" id="UP001501411"/>
    </source>
</evidence>
<keyword evidence="2 7" id="KW-0813">Transport</keyword>
<comment type="similarity">
    <text evidence="7">Belongs to the TonB-dependent receptor family.</text>
</comment>
<keyword evidence="5 7" id="KW-0472">Membrane</keyword>
<feature type="domain" description="TonB-dependent receptor plug" evidence="9">
    <location>
        <begin position="139"/>
        <end position="244"/>
    </location>
</feature>
<dbReference type="InterPro" id="IPR023996">
    <property type="entry name" value="TonB-dep_OMP_SusC/RagA"/>
</dbReference>
<keyword evidence="10" id="KW-0675">Receptor</keyword>
<proteinExistence type="inferred from homology"/>
<dbReference type="NCBIfam" id="TIGR04057">
    <property type="entry name" value="SusC_RagA_signa"/>
    <property type="match status" value="1"/>
</dbReference>
<name>A0ABP9BHY9_9SPHI</name>
<evidence type="ECO:0000256" key="2">
    <source>
        <dbReference type="ARBA" id="ARBA00022448"/>
    </source>
</evidence>
<dbReference type="InterPro" id="IPR008969">
    <property type="entry name" value="CarboxyPept-like_regulatory"/>
</dbReference>
<organism evidence="10 11">
    <name type="scientific">Olivibacter ginsenosidimutans</name>
    <dbReference type="NCBI Taxonomy" id="1176537"/>
    <lineage>
        <taxon>Bacteria</taxon>
        <taxon>Pseudomonadati</taxon>
        <taxon>Bacteroidota</taxon>
        <taxon>Sphingobacteriia</taxon>
        <taxon>Sphingobacteriales</taxon>
        <taxon>Sphingobacteriaceae</taxon>
        <taxon>Olivibacter</taxon>
    </lineage>
</organism>
<dbReference type="Gene3D" id="2.60.40.1120">
    <property type="entry name" value="Carboxypeptidase-like, regulatory domain"/>
    <property type="match status" value="1"/>
</dbReference>
<dbReference type="InterPro" id="IPR039426">
    <property type="entry name" value="TonB-dep_rcpt-like"/>
</dbReference>
<comment type="subcellular location">
    <subcellularLocation>
        <location evidence="1 7">Cell outer membrane</location>
        <topology evidence="1 7">Multi-pass membrane protein</topology>
    </subcellularLocation>
</comment>
<dbReference type="Pfam" id="PF13715">
    <property type="entry name" value="CarbopepD_reg_2"/>
    <property type="match status" value="1"/>
</dbReference>
<dbReference type="InterPro" id="IPR023997">
    <property type="entry name" value="TonB-dep_OMP_SusC/RagA_CS"/>
</dbReference>
<dbReference type="InterPro" id="IPR012910">
    <property type="entry name" value="Plug_dom"/>
</dbReference>
<dbReference type="Gene3D" id="2.170.130.10">
    <property type="entry name" value="TonB-dependent receptor, plug domain"/>
    <property type="match status" value="1"/>
</dbReference>
<comment type="caution">
    <text evidence="10">The sequence shown here is derived from an EMBL/GenBank/DDBJ whole genome shotgun (WGS) entry which is preliminary data.</text>
</comment>
<keyword evidence="11" id="KW-1185">Reference proteome</keyword>
<feature type="signal peptide" evidence="8">
    <location>
        <begin position="1"/>
        <end position="28"/>
    </location>
</feature>
<sequence>MKKKYSESKCLLLTFQVLLTLGVPSMGAAEAIGKGTFRPVLTVTPTVQQQKVEGRVVDEQGNPLPGISILIKGTQQGTSTNEDGYYTLDVPPNAVLVYTYVGYGSKEEPVGTRTTINVTLTSSQQDLEEVVVIGYGEVKKKDLTGAVSVIDTKEMVKTGSPTIGQSIQGLASGVNVRNTSNAGGDASIEIRGVGTLRDNNPLWVIDGMITPGGADFNPNDVESIQILKDASAAAIYGSRAANGVIIVTTKKGANGPMKVGVDVKQSFDWSPKYDLMDAADFKKYNDMAYQEGIKDGVWNGGLQQHADYDTDWQKETLKTALVQDYNVSLSGGGESGNYFVSGGYYNNEGMMYGNSFDRYSFRVNTNGRKGIFSFGETLNLAQTERDPLQTTPYTDVIRMLPTIPVKDPNNPGGYGYGNETSARTFGTNPIAREDLEDTHNTIYRIRGSFWGQAQLTKWLSYKLNTGIDYLFDDYRYFRGQGNWTMNQEFRDPTGNKSNVRELTRLVENTFNFNKDFDKHHIDGVAGLTYQDFYREELGAQRLKFPLLSSGYITVLDAGQANQTNWNNIGEYALISYLARANYIYDEKYFLTATFRRDGTSKLGPANRWDNFYSISGAWRISNEAFFNSNWIDDLKLRANYGELGNAAIGNWDYLGTINPNIVSVFGVDQQLVNGATQVKIVNSDLRWEKSAQVNIGLDALFLHNRLGMTIEYYNTKSTDVLTAMPISMTTGNQGGAPLANAASLKNSGVELSANWKDQIGEVNYSLGANITTLSNKILALGYGNQVFYTGQTRSEIGRSLGEYYLLKTDGLFRTQEDIDRYVNSEGVPITIEGKRPQLGDLRYIDTDDNGQITTNDRQIVGSPWADFQIGFNAGASWKNFDFSMMWYGQFGNDVLNGAMRQGRLFADNSNYIRFEKGQEPYQENPNSDFPRIIYADTRNTRGDTDLWLEDGSYFRMRNVQLGYTFSSNSLTKIGLSNLRFYVSGNNLITITKYKGLDPDFINTDVWDRGTDNMGFPNARTVMFGLQVNF</sequence>